<dbReference type="Gene3D" id="3.40.50.720">
    <property type="entry name" value="NAD(P)-binding Rossmann-like Domain"/>
    <property type="match status" value="1"/>
</dbReference>
<evidence type="ECO:0000313" key="5">
    <source>
        <dbReference type="Proteomes" id="UP000242875"/>
    </source>
</evidence>
<keyword evidence="1" id="KW-0863">Zinc-finger</keyword>
<accession>A0A261XTQ7</accession>
<dbReference type="InterPro" id="IPR013087">
    <property type="entry name" value="Znf_C2H2_type"/>
</dbReference>
<dbReference type="Pfam" id="PF12013">
    <property type="entry name" value="OrsD"/>
    <property type="match status" value="1"/>
</dbReference>
<evidence type="ECO:0000256" key="1">
    <source>
        <dbReference type="PROSITE-ProRule" id="PRU00042"/>
    </source>
</evidence>
<dbReference type="OrthoDB" id="203908at2759"/>
<sequence>MDYPIYLRYIPEYQILQCTKCRRAIPPDGIASYLRKLHRVKRYEARRLSELFQKQPLIPNRVKELIQPPAGCLSFPDLPVHTGAFACNHCDTVYNDMKTMMTHVRVKHNITKKNYPPGLEPPGFTSNVLCQTFFTGVGMSFFRVSEDGSSGPNTNEQEEEKRQEDDKQEDDTVELETIDLNDPIVQLLEERIEQIKARKDREKSIIRPSKARGEINPWLEKTMWMTAFKDKRLEDYLPLRRKADPAAEPILHTICCSLDSLVEKARDSILSDKINVFDKHRINSFISRKSNIRPINIDLHSATYKWYKQVWKQLLCYVFRTSITGEINTDYHLTQDQLNYLNVLVRMAEFVASTPEDVGGYELAYSDLEKVCLAFCISMLDHAIQGPIYQDVVVSFLGVLGIKPDSTGFRAPAEYTTFLSGFVKVAQLLVVQQSVLSAEENEVDYPSEKLEELHTRFMTFNCRSPFAWALMLRAFGKKLRIYATTQGKIRWSEDGEQVSLADEFECTMTAFRSFIKRQVEESHIELATLFLLARNQFRSELLPALRLVDIKDNPAEAKPGWYFIHDPRNQHLPKGEKWMRNRILGNPVLRNYFFDETKKRGHPWRIKPVKDYLASVSKFMERLARPFGTFVFMGIHLGNLELPFLPIMMQNLQIKGAFMYPREARQRLIGMIEAGLIDMAMFKILRTFSLDEVNEAIPFAKKNGGPLVAAVITFPNV</sequence>
<dbReference type="Proteomes" id="UP000242875">
    <property type="component" value="Unassembled WGS sequence"/>
</dbReference>
<dbReference type="InterPro" id="IPR022698">
    <property type="entry name" value="OrsD"/>
</dbReference>
<comment type="caution">
    <text evidence="4">The sequence shown here is derived from an EMBL/GenBank/DDBJ whole genome shotgun (WGS) entry which is preliminary data.</text>
</comment>
<evidence type="ECO:0000313" key="4">
    <source>
        <dbReference type="EMBL" id="OZJ01757.1"/>
    </source>
</evidence>
<name>A0A261XTQ7_9FUNG</name>
<organism evidence="4 5">
    <name type="scientific">Bifiguratus adelaidae</name>
    <dbReference type="NCBI Taxonomy" id="1938954"/>
    <lineage>
        <taxon>Eukaryota</taxon>
        <taxon>Fungi</taxon>
        <taxon>Fungi incertae sedis</taxon>
        <taxon>Mucoromycota</taxon>
        <taxon>Mucoromycotina</taxon>
        <taxon>Endogonomycetes</taxon>
        <taxon>Endogonales</taxon>
        <taxon>Endogonales incertae sedis</taxon>
        <taxon>Bifiguratus</taxon>
    </lineage>
</organism>
<dbReference type="EMBL" id="MVBO01000247">
    <property type="protein sequence ID" value="OZJ01757.1"/>
    <property type="molecule type" value="Genomic_DNA"/>
</dbReference>
<dbReference type="InterPro" id="IPR036291">
    <property type="entry name" value="NAD(P)-bd_dom_sf"/>
</dbReference>
<protein>
    <recommendedName>
        <fullName evidence="3">C2H2-type domain-containing protein</fullName>
    </recommendedName>
</protein>
<dbReference type="SUPFAM" id="SSF51735">
    <property type="entry name" value="NAD(P)-binding Rossmann-fold domains"/>
    <property type="match status" value="1"/>
</dbReference>
<reference evidence="4 5" key="1">
    <citation type="journal article" date="2017" name="Mycologia">
        <title>Bifiguratus adelaidae, gen. et sp. nov., a new member of Mucoromycotina in endophytic and soil-dwelling habitats.</title>
        <authorList>
            <person name="Torres-Cruz T.J."/>
            <person name="Billingsley Tobias T.L."/>
            <person name="Almatruk M."/>
            <person name="Hesse C."/>
            <person name="Kuske C.R."/>
            <person name="Desiro A."/>
            <person name="Benucci G.M."/>
            <person name="Bonito G."/>
            <person name="Stajich J.E."/>
            <person name="Dunlap C."/>
            <person name="Arnold A.E."/>
            <person name="Porras-Alfaro A."/>
        </authorList>
    </citation>
    <scope>NUCLEOTIDE SEQUENCE [LARGE SCALE GENOMIC DNA]</scope>
    <source>
        <strain evidence="4 5">AZ0501</strain>
    </source>
</reference>
<evidence type="ECO:0000259" key="3">
    <source>
        <dbReference type="PROSITE" id="PS50157"/>
    </source>
</evidence>
<keyword evidence="1" id="KW-0862">Zinc</keyword>
<evidence type="ECO:0000256" key="2">
    <source>
        <dbReference type="SAM" id="MobiDB-lite"/>
    </source>
</evidence>
<dbReference type="AlphaFoldDB" id="A0A261XTQ7"/>
<dbReference type="PROSITE" id="PS00028">
    <property type="entry name" value="ZINC_FINGER_C2H2_1"/>
    <property type="match status" value="1"/>
</dbReference>
<keyword evidence="1" id="KW-0479">Metal-binding</keyword>
<dbReference type="GO" id="GO:0008270">
    <property type="term" value="F:zinc ion binding"/>
    <property type="evidence" value="ECO:0007669"/>
    <property type="project" value="UniProtKB-KW"/>
</dbReference>
<proteinExistence type="predicted"/>
<feature type="region of interest" description="Disordered" evidence="2">
    <location>
        <begin position="145"/>
        <end position="172"/>
    </location>
</feature>
<gene>
    <name evidence="4" type="ORF">BZG36_05718</name>
</gene>
<feature type="domain" description="C2H2-type" evidence="3">
    <location>
        <begin position="85"/>
        <end position="113"/>
    </location>
</feature>
<dbReference type="Gene3D" id="3.90.180.10">
    <property type="entry name" value="Medium-chain alcohol dehydrogenases, catalytic domain"/>
    <property type="match status" value="1"/>
</dbReference>
<dbReference type="PROSITE" id="PS50157">
    <property type="entry name" value="ZINC_FINGER_C2H2_2"/>
    <property type="match status" value="1"/>
</dbReference>
<keyword evidence="5" id="KW-1185">Reference proteome</keyword>